<accession>A0ABV0T7K2</accession>
<proteinExistence type="predicted"/>
<sequence>MNRTLAAKGDWRIKARTCSTGFPPRGGARSSVEKRKVFCLLETTSCYCSSEFSICSIVNRCKYYNASLHPKNAWRRSGSDPPTWRSRLPQARQTVYKVCPEPESPLDHGD</sequence>
<reference evidence="1 2" key="1">
    <citation type="submission" date="2021-06" db="EMBL/GenBank/DDBJ databases">
        <authorList>
            <person name="Palmer J.M."/>
        </authorList>
    </citation>
    <scope>NUCLEOTIDE SEQUENCE [LARGE SCALE GENOMIC DNA]</scope>
    <source>
        <strain evidence="2">if_2019</strain>
        <tissue evidence="1">Muscle</tissue>
    </source>
</reference>
<protein>
    <submittedName>
        <fullName evidence="1">Uncharacterized protein</fullName>
    </submittedName>
</protein>
<organism evidence="1 2">
    <name type="scientific">Ilyodon furcidens</name>
    <name type="common">goldbreast splitfin</name>
    <dbReference type="NCBI Taxonomy" id="33524"/>
    <lineage>
        <taxon>Eukaryota</taxon>
        <taxon>Metazoa</taxon>
        <taxon>Chordata</taxon>
        <taxon>Craniata</taxon>
        <taxon>Vertebrata</taxon>
        <taxon>Euteleostomi</taxon>
        <taxon>Actinopterygii</taxon>
        <taxon>Neopterygii</taxon>
        <taxon>Teleostei</taxon>
        <taxon>Neoteleostei</taxon>
        <taxon>Acanthomorphata</taxon>
        <taxon>Ovalentaria</taxon>
        <taxon>Atherinomorphae</taxon>
        <taxon>Cyprinodontiformes</taxon>
        <taxon>Goodeidae</taxon>
        <taxon>Ilyodon</taxon>
    </lineage>
</organism>
<evidence type="ECO:0000313" key="1">
    <source>
        <dbReference type="EMBL" id="MEQ2228386.1"/>
    </source>
</evidence>
<dbReference type="Proteomes" id="UP001482620">
    <property type="component" value="Unassembled WGS sequence"/>
</dbReference>
<name>A0ABV0T7K2_9TELE</name>
<gene>
    <name evidence="1" type="ORF">ILYODFUR_008289</name>
</gene>
<comment type="caution">
    <text evidence="1">The sequence shown here is derived from an EMBL/GenBank/DDBJ whole genome shotgun (WGS) entry which is preliminary data.</text>
</comment>
<keyword evidence="2" id="KW-1185">Reference proteome</keyword>
<dbReference type="EMBL" id="JAHRIQ010023723">
    <property type="protein sequence ID" value="MEQ2228386.1"/>
    <property type="molecule type" value="Genomic_DNA"/>
</dbReference>
<evidence type="ECO:0000313" key="2">
    <source>
        <dbReference type="Proteomes" id="UP001482620"/>
    </source>
</evidence>